<gene>
    <name evidence="7" type="ORF">ACA1_366920</name>
</gene>
<evidence type="ECO:0000256" key="2">
    <source>
        <dbReference type="ARBA" id="ARBA00022741"/>
    </source>
</evidence>
<evidence type="ECO:0000313" key="7">
    <source>
        <dbReference type="EMBL" id="ELR14069.1"/>
    </source>
</evidence>
<accession>L8GMM5</accession>
<dbReference type="RefSeq" id="XP_004336082.1">
    <property type="nucleotide sequence ID" value="XM_004336034.1"/>
</dbReference>
<dbReference type="InterPro" id="IPR011009">
    <property type="entry name" value="Kinase-like_dom_sf"/>
</dbReference>
<dbReference type="EMBL" id="KB008073">
    <property type="protein sequence ID" value="ELR14069.1"/>
    <property type="molecule type" value="Genomic_DNA"/>
</dbReference>
<protein>
    <recommendedName>
        <fullName evidence="1">non-specific serine/threonine protein kinase</fullName>
        <ecNumber evidence="1">2.7.11.1</ecNumber>
    </recommendedName>
</protein>
<dbReference type="KEGG" id="acan:ACA1_366920"/>
<keyword evidence="8" id="KW-1185">Reference proteome</keyword>
<evidence type="ECO:0000256" key="4">
    <source>
        <dbReference type="PROSITE-ProRule" id="PRU10141"/>
    </source>
</evidence>
<dbReference type="InterPro" id="IPR050629">
    <property type="entry name" value="STE20/SPS1-PAK"/>
</dbReference>
<dbReference type="PROSITE" id="PS50011">
    <property type="entry name" value="PROTEIN_KINASE_DOM"/>
    <property type="match status" value="1"/>
</dbReference>
<dbReference type="VEuPathDB" id="AmoebaDB:ACA1_366920"/>
<organism evidence="7 8">
    <name type="scientific">Acanthamoeba castellanii (strain ATCC 30010 / Neff)</name>
    <dbReference type="NCBI Taxonomy" id="1257118"/>
    <lineage>
        <taxon>Eukaryota</taxon>
        <taxon>Amoebozoa</taxon>
        <taxon>Discosea</taxon>
        <taxon>Longamoebia</taxon>
        <taxon>Centramoebida</taxon>
        <taxon>Acanthamoebidae</taxon>
        <taxon>Acanthamoeba</taxon>
    </lineage>
</organism>
<keyword evidence="3 4" id="KW-0067">ATP-binding</keyword>
<dbReference type="OrthoDB" id="248923at2759"/>
<evidence type="ECO:0000256" key="3">
    <source>
        <dbReference type="ARBA" id="ARBA00022840"/>
    </source>
</evidence>
<dbReference type="InterPro" id="IPR017441">
    <property type="entry name" value="Protein_kinase_ATP_BS"/>
</dbReference>
<dbReference type="GO" id="GO:0004674">
    <property type="term" value="F:protein serine/threonine kinase activity"/>
    <property type="evidence" value="ECO:0007669"/>
    <property type="project" value="UniProtKB-EC"/>
</dbReference>
<dbReference type="Proteomes" id="UP000011083">
    <property type="component" value="Unassembled WGS sequence"/>
</dbReference>
<dbReference type="PROSITE" id="PS00107">
    <property type="entry name" value="PROTEIN_KINASE_ATP"/>
    <property type="match status" value="1"/>
</dbReference>
<evidence type="ECO:0000313" key="8">
    <source>
        <dbReference type="Proteomes" id="UP000011083"/>
    </source>
</evidence>
<dbReference type="GO" id="GO:0005524">
    <property type="term" value="F:ATP binding"/>
    <property type="evidence" value="ECO:0007669"/>
    <property type="project" value="UniProtKB-UniRule"/>
</dbReference>
<dbReference type="InterPro" id="IPR000719">
    <property type="entry name" value="Prot_kinase_dom"/>
</dbReference>
<keyword evidence="7" id="KW-0418">Kinase</keyword>
<dbReference type="Gene3D" id="1.10.510.10">
    <property type="entry name" value="Transferase(Phosphotransferase) domain 1"/>
    <property type="match status" value="1"/>
</dbReference>
<keyword evidence="2 4" id="KW-0547">Nucleotide-binding</keyword>
<proteinExistence type="predicted"/>
<dbReference type="STRING" id="1257118.L8GMM5"/>
<keyword evidence="7" id="KW-0808">Transferase</keyword>
<sequence length="420" mass="46890">MNTDDPEEHYTLMGLIGSGSFGRVYKAMDKGTGEMVAIKIIPICDEDNEDELTKIVREIDHLKKCDSPYVTAYYGSYFRNKRLWIVMEFCSGGSLKKIMNRLKSPFSEDEIAAVCFQVVKGLHYLHSQRLLHRDVKAADLGVATQMVNTMDKHKTATGTPYWMAPELVCEQEYTTRVDIWSLGITCIELAEMVPPHSGLLAMRALFIIASPNTPPPKLTSPEKWSADFQDFIARCLIREYDQRATADELLKHPFLAKGERLAGLLTELVERVNHLSPREEKKLRKKSAQKSKFAKIFAKVHASSPYDASSDGSKEEEIVTSIKRAKEMERVPRSTEGSVTSLEEFKSEEMSCESVKINRKDYLPDGDGDDDEKKEGEGEGDEGEGAKLRGEESVGTMEAETVGQWRTAAGGGEQQKGSGA</sequence>
<dbReference type="AlphaFoldDB" id="L8GMM5"/>
<dbReference type="Pfam" id="PF00069">
    <property type="entry name" value="Pkinase"/>
    <property type="match status" value="1"/>
</dbReference>
<evidence type="ECO:0000259" key="6">
    <source>
        <dbReference type="PROSITE" id="PS50011"/>
    </source>
</evidence>
<dbReference type="PANTHER" id="PTHR48012:SF2">
    <property type="entry name" value="STERILE20-LIKE KINASE, ISOFORM B"/>
    <property type="match status" value="1"/>
</dbReference>
<dbReference type="EC" id="2.7.11.1" evidence="1"/>
<dbReference type="PANTHER" id="PTHR48012">
    <property type="entry name" value="STERILE20-LIKE KINASE, ISOFORM B-RELATED"/>
    <property type="match status" value="1"/>
</dbReference>
<feature type="domain" description="Protein kinase" evidence="6">
    <location>
        <begin position="10"/>
        <end position="255"/>
    </location>
</feature>
<dbReference type="SUPFAM" id="SSF56112">
    <property type="entry name" value="Protein kinase-like (PK-like)"/>
    <property type="match status" value="1"/>
</dbReference>
<feature type="region of interest" description="Disordered" evidence="5">
    <location>
        <begin position="328"/>
        <end position="420"/>
    </location>
</feature>
<feature type="binding site" evidence="4">
    <location>
        <position position="39"/>
    </location>
    <ligand>
        <name>ATP</name>
        <dbReference type="ChEBI" id="CHEBI:30616"/>
    </ligand>
</feature>
<dbReference type="GO" id="GO:0005737">
    <property type="term" value="C:cytoplasm"/>
    <property type="evidence" value="ECO:0007669"/>
    <property type="project" value="TreeGrafter"/>
</dbReference>
<reference evidence="7 8" key="1">
    <citation type="journal article" date="2013" name="Genome Biol.">
        <title>Genome of Acanthamoeba castellanii highlights extensive lateral gene transfer and early evolution of tyrosine kinase signaling.</title>
        <authorList>
            <person name="Clarke M."/>
            <person name="Lohan A.J."/>
            <person name="Liu B."/>
            <person name="Lagkouvardos I."/>
            <person name="Roy S."/>
            <person name="Zafar N."/>
            <person name="Bertelli C."/>
            <person name="Schilde C."/>
            <person name="Kianianmomeni A."/>
            <person name="Burglin T.R."/>
            <person name="Frech C."/>
            <person name="Turcotte B."/>
            <person name="Kopec K.O."/>
            <person name="Synnott J.M."/>
            <person name="Choo C."/>
            <person name="Paponov I."/>
            <person name="Finkler A."/>
            <person name="Soon Heng Tan C."/>
            <person name="Hutchins A.P."/>
            <person name="Weinmeier T."/>
            <person name="Rattei T."/>
            <person name="Chu J.S."/>
            <person name="Gimenez G."/>
            <person name="Irimia M."/>
            <person name="Rigden D.J."/>
            <person name="Fitzpatrick D.A."/>
            <person name="Lorenzo-Morales J."/>
            <person name="Bateman A."/>
            <person name="Chiu C.H."/>
            <person name="Tang P."/>
            <person name="Hegemann P."/>
            <person name="Fromm H."/>
            <person name="Raoult D."/>
            <person name="Greub G."/>
            <person name="Miranda-Saavedra D."/>
            <person name="Chen N."/>
            <person name="Nash P."/>
            <person name="Ginger M.L."/>
            <person name="Horn M."/>
            <person name="Schaap P."/>
            <person name="Caler L."/>
            <person name="Loftus B."/>
        </authorList>
    </citation>
    <scope>NUCLEOTIDE SEQUENCE [LARGE SCALE GENOMIC DNA]</scope>
    <source>
        <strain evidence="7 8">Neff</strain>
    </source>
</reference>
<dbReference type="GeneID" id="14914647"/>
<name>L8GMM5_ACACF</name>
<feature type="compositionally biased region" description="Gly residues" evidence="5">
    <location>
        <begin position="409"/>
        <end position="420"/>
    </location>
</feature>
<evidence type="ECO:0000256" key="5">
    <source>
        <dbReference type="SAM" id="MobiDB-lite"/>
    </source>
</evidence>
<evidence type="ECO:0000256" key="1">
    <source>
        <dbReference type="ARBA" id="ARBA00012513"/>
    </source>
</evidence>